<name>A0A916KQ09_9POXV</name>
<feature type="domain" description="Methyltransferase" evidence="1">
    <location>
        <begin position="44"/>
        <end position="150"/>
    </location>
</feature>
<dbReference type="KEGG" id="vg:15613661"/>
<dbReference type="RefSeq" id="YP_008003556.1">
    <property type="nucleotide sequence ID" value="NC_021246.1"/>
</dbReference>
<dbReference type="Gene3D" id="3.40.50.150">
    <property type="entry name" value="Vaccinia Virus protein VP39"/>
    <property type="match status" value="1"/>
</dbReference>
<dbReference type="OrthoDB" id="15302at10239"/>
<dbReference type="CDD" id="cd02440">
    <property type="entry name" value="AdoMet_MTases"/>
    <property type="match status" value="1"/>
</dbReference>
<dbReference type="PANTHER" id="PTHR43861:SF1">
    <property type="entry name" value="TRANS-ACONITATE 2-METHYLTRANSFERASE"/>
    <property type="match status" value="1"/>
</dbReference>
<gene>
    <name evidence="2" type="ORF">MYSEV_039</name>
</gene>
<sequence>MNLYTFLIFIFVNDVYSWNSTFYANVSNFQYNTAIEFISNINLNNNVSILDIGCGNGKITHYIASNITNNDVYGIDNSRSMIKYAKINYLKQNLHFRNVDISNVNISDIIYNKYDTIVSFFCIPWVKDKKNAFKNIAKLSNKGTKIYILGAIFEKNHVKLINNMTEKPYWKPYYINYTSPFEYLNDINYEKYSTESGINVVCNKIFDIKYKFENRDKLRDFNLAILPHIKHLNNENKIKFVNELLDDYILYTQQNDYTITFTLIKFIGVKN</sequence>
<keyword evidence="3" id="KW-1185">Reference proteome</keyword>
<organism evidence="2 3">
    <name type="scientific">Mythimna separata entomopoxvirus 'L'</name>
    <dbReference type="NCBI Taxonomy" id="1293572"/>
    <lineage>
        <taxon>Viruses</taxon>
        <taxon>Varidnaviria</taxon>
        <taxon>Bamfordvirae</taxon>
        <taxon>Nucleocytoviricota</taxon>
        <taxon>Pokkesviricetes</taxon>
        <taxon>Chitovirales</taxon>
        <taxon>Poxviridae</taxon>
        <taxon>Entomopoxvirinae</taxon>
        <taxon>Betaentomopoxvirus</taxon>
        <taxon>Betaentomopoxvirus mseparata</taxon>
        <taxon>Mythimna separata entomopoxvirus</taxon>
    </lineage>
</organism>
<proteinExistence type="predicted"/>
<dbReference type="InterPro" id="IPR025714">
    <property type="entry name" value="Methyltranfer_dom"/>
</dbReference>
<evidence type="ECO:0000313" key="3">
    <source>
        <dbReference type="Proteomes" id="UP000792671"/>
    </source>
</evidence>
<accession>A0A916KQ09</accession>
<dbReference type="SUPFAM" id="SSF53335">
    <property type="entry name" value="S-adenosyl-L-methionine-dependent methyltransferases"/>
    <property type="match status" value="1"/>
</dbReference>
<evidence type="ECO:0000259" key="1">
    <source>
        <dbReference type="Pfam" id="PF13847"/>
    </source>
</evidence>
<protein>
    <recommendedName>
        <fullName evidence="1">Methyltransferase domain-containing protein</fullName>
    </recommendedName>
</protein>
<dbReference type="Proteomes" id="UP000792671">
    <property type="component" value="Genome"/>
</dbReference>
<dbReference type="InterPro" id="IPR029063">
    <property type="entry name" value="SAM-dependent_MTases_sf"/>
</dbReference>
<dbReference type="GeneID" id="15613661"/>
<dbReference type="PANTHER" id="PTHR43861">
    <property type="entry name" value="TRANS-ACONITATE 2-METHYLTRANSFERASE-RELATED"/>
    <property type="match status" value="1"/>
</dbReference>
<dbReference type="Pfam" id="PF13847">
    <property type="entry name" value="Methyltransf_31"/>
    <property type="match status" value="1"/>
</dbReference>
<reference evidence="2 3" key="1">
    <citation type="journal article" date="2013" name="J. Virol.">
        <title>New Insights into the Evolution of Entomopoxvirinae from the Complete Genome Sequences of Four Entomopoxviruses Infecting Adoxophyes honmai, Choristoneura biennis, Choristoneura rosaceana, and Mythimna separata.</title>
        <authorList>
            <person name="Theze J."/>
            <person name="Takatsuka J."/>
            <person name="Li Z."/>
            <person name="Gallais J."/>
            <person name="Doucet D."/>
            <person name="Arif B."/>
            <person name="Nakai M."/>
            <person name="Herniou E.A."/>
        </authorList>
    </citation>
    <scope>NUCLEOTIDE SEQUENCE [LARGE SCALE GENOMIC DNA]</scope>
</reference>
<evidence type="ECO:0000313" key="2">
    <source>
        <dbReference type="EMBL" id="CCU56237.1"/>
    </source>
</evidence>
<dbReference type="EMBL" id="HF679134">
    <property type="protein sequence ID" value="CCU56237.1"/>
    <property type="molecule type" value="Genomic_DNA"/>
</dbReference>